<dbReference type="InterPro" id="IPR008983">
    <property type="entry name" value="Tumour_necrosis_fac-like_dom"/>
</dbReference>
<protein>
    <recommendedName>
        <fullName evidence="7">THD domain-containing protein</fullName>
    </recommendedName>
</protein>
<sequence>MDLTEKNLTPLMKPDHRHDENGIASKNSSLLGGKAPHRSMSTESGKSIRKKDKENQIYKSAICLFGFLNILLVVLNGLAVFYLASEKAPPQPTSRLCVRCQDIKGHPDDVKAWEHIVQENDTCCLDDPKHLNYLVEYYTERWMKTRLTNSNKTFQYCKDPTRDEFQARPSIKVMGFSEPQIHSEHHRMHWDQNHLLALVPDPKKIQYLEDDAQIAIKQAGLYHVYSQVHFDHKQNNDSLQPVVFSHMIYMKKAGTSTGDGTIVMRSRETECDSEDPRVVGSSYLASSLQLEDGDRLYVKVYTKDDVLAQPQMNFFGAHML</sequence>
<keyword evidence="6" id="KW-1133">Transmembrane helix</keyword>
<evidence type="ECO:0000313" key="9">
    <source>
        <dbReference type="Proteomes" id="UP001164746"/>
    </source>
</evidence>
<keyword evidence="3" id="KW-0202">Cytokine</keyword>
<evidence type="ECO:0000256" key="4">
    <source>
        <dbReference type="ARBA" id="ARBA00023136"/>
    </source>
</evidence>
<evidence type="ECO:0000256" key="3">
    <source>
        <dbReference type="ARBA" id="ARBA00022514"/>
    </source>
</evidence>
<accession>A0ABY7DKN2</accession>
<dbReference type="SMART" id="SM00207">
    <property type="entry name" value="TNF"/>
    <property type="match status" value="1"/>
</dbReference>
<dbReference type="SUPFAM" id="SSF49842">
    <property type="entry name" value="TNF-like"/>
    <property type="match status" value="1"/>
</dbReference>
<name>A0ABY7DKN2_MYAAR</name>
<comment type="similarity">
    <text evidence="2">Belongs to the tumor necrosis factor family.</text>
</comment>
<dbReference type="Gene3D" id="2.60.120.40">
    <property type="match status" value="1"/>
</dbReference>
<keyword evidence="6" id="KW-0812">Transmembrane</keyword>
<gene>
    <name evidence="8" type="ORF">MAR_022650</name>
</gene>
<dbReference type="EMBL" id="CP111014">
    <property type="protein sequence ID" value="WAQ98277.1"/>
    <property type="molecule type" value="Genomic_DNA"/>
</dbReference>
<evidence type="ECO:0000259" key="7">
    <source>
        <dbReference type="PROSITE" id="PS50049"/>
    </source>
</evidence>
<keyword evidence="9" id="KW-1185">Reference proteome</keyword>
<reference evidence="8" key="1">
    <citation type="submission" date="2022-11" db="EMBL/GenBank/DDBJ databases">
        <title>Centuries of genome instability and evolution in soft-shell clam transmissible cancer (bioRxiv).</title>
        <authorList>
            <person name="Hart S.F.M."/>
            <person name="Yonemitsu M.A."/>
            <person name="Giersch R.M."/>
            <person name="Beal B.F."/>
            <person name="Arriagada G."/>
            <person name="Davis B.W."/>
            <person name="Ostrander E.A."/>
            <person name="Goff S.P."/>
            <person name="Metzger M.J."/>
        </authorList>
    </citation>
    <scope>NUCLEOTIDE SEQUENCE</scope>
    <source>
        <strain evidence="8">MELC-2E11</strain>
        <tissue evidence="8">Siphon/mantle</tissue>
    </source>
</reference>
<keyword evidence="4 6" id="KW-0472">Membrane</keyword>
<feature type="transmembrane region" description="Helical" evidence="6">
    <location>
        <begin position="57"/>
        <end position="84"/>
    </location>
</feature>
<organism evidence="8 9">
    <name type="scientific">Mya arenaria</name>
    <name type="common">Soft-shell clam</name>
    <dbReference type="NCBI Taxonomy" id="6604"/>
    <lineage>
        <taxon>Eukaryota</taxon>
        <taxon>Metazoa</taxon>
        <taxon>Spiralia</taxon>
        <taxon>Lophotrochozoa</taxon>
        <taxon>Mollusca</taxon>
        <taxon>Bivalvia</taxon>
        <taxon>Autobranchia</taxon>
        <taxon>Heteroconchia</taxon>
        <taxon>Euheterodonta</taxon>
        <taxon>Imparidentia</taxon>
        <taxon>Neoheterodontei</taxon>
        <taxon>Myida</taxon>
        <taxon>Myoidea</taxon>
        <taxon>Myidae</taxon>
        <taxon>Mya</taxon>
    </lineage>
</organism>
<dbReference type="PANTHER" id="PTHR11471:SF13">
    <property type="entry name" value="TNF FAMILY PROFILE DOMAIN-CONTAINING PROTEIN"/>
    <property type="match status" value="1"/>
</dbReference>
<feature type="domain" description="THD" evidence="7">
    <location>
        <begin position="169"/>
        <end position="320"/>
    </location>
</feature>
<evidence type="ECO:0000256" key="6">
    <source>
        <dbReference type="SAM" id="Phobius"/>
    </source>
</evidence>
<dbReference type="PROSITE" id="PS50049">
    <property type="entry name" value="THD_2"/>
    <property type="match status" value="1"/>
</dbReference>
<proteinExistence type="inferred from homology"/>
<dbReference type="InterPro" id="IPR006052">
    <property type="entry name" value="TNF_dom"/>
</dbReference>
<evidence type="ECO:0000313" key="8">
    <source>
        <dbReference type="EMBL" id="WAQ98277.1"/>
    </source>
</evidence>
<evidence type="ECO:0000256" key="2">
    <source>
        <dbReference type="ARBA" id="ARBA00008670"/>
    </source>
</evidence>
<evidence type="ECO:0000256" key="1">
    <source>
        <dbReference type="ARBA" id="ARBA00004370"/>
    </source>
</evidence>
<dbReference type="Proteomes" id="UP001164746">
    <property type="component" value="Chromosome 3"/>
</dbReference>
<comment type="subcellular location">
    <subcellularLocation>
        <location evidence="1">Membrane</location>
    </subcellularLocation>
</comment>
<feature type="region of interest" description="Disordered" evidence="5">
    <location>
        <begin position="1"/>
        <end position="49"/>
    </location>
</feature>
<dbReference type="Pfam" id="PF00229">
    <property type="entry name" value="TNF"/>
    <property type="match status" value="1"/>
</dbReference>
<dbReference type="PANTHER" id="PTHR11471">
    <property type="entry name" value="TUMOR NECROSIS FACTOR FAMILY MEMBER"/>
    <property type="match status" value="1"/>
</dbReference>
<evidence type="ECO:0000256" key="5">
    <source>
        <dbReference type="SAM" id="MobiDB-lite"/>
    </source>
</evidence>